<accession>A0ABW4CTA1</accession>
<dbReference type="Proteomes" id="UP001597212">
    <property type="component" value="Unassembled WGS sequence"/>
</dbReference>
<dbReference type="Pfam" id="PF02486">
    <property type="entry name" value="Rep_trans"/>
    <property type="match status" value="1"/>
</dbReference>
<dbReference type="SUPFAM" id="SSF47413">
    <property type="entry name" value="lambda repressor-like DNA-binding domains"/>
    <property type="match status" value="1"/>
</dbReference>
<feature type="domain" description="HTH cro/C1-type" evidence="1">
    <location>
        <begin position="20"/>
        <end position="67"/>
    </location>
</feature>
<dbReference type="InterPro" id="IPR001387">
    <property type="entry name" value="Cro/C1-type_HTH"/>
</dbReference>
<dbReference type="SMART" id="SM00530">
    <property type="entry name" value="HTH_XRE"/>
    <property type="match status" value="1"/>
</dbReference>
<dbReference type="InterPro" id="IPR010982">
    <property type="entry name" value="Lambda_DNA-bd_dom_sf"/>
</dbReference>
<evidence type="ECO:0000313" key="3">
    <source>
        <dbReference type="Proteomes" id="UP001597212"/>
    </source>
</evidence>
<dbReference type="PROSITE" id="PS50943">
    <property type="entry name" value="HTH_CROC1"/>
    <property type="match status" value="1"/>
</dbReference>
<comment type="caution">
    <text evidence="2">The sequence shown here is derived from an EMBL/GenBank/DDBJ whole genome shotgun (WGS) entry which is preliminary data.</text>
</comment>
<dbReference type="Pfam" id="PF13560">
    <property type="entry name" value="HTH_31"/>
    <property type="match status" value="1"/>
</dbReference>
<dbReference type="InterPro" id="IPR003491">
    <property type="entry name" value="REP-like_C"/>
</dbReference>
<reference evidence="3" key="1">
    <citation type="journal article" date="2019" name="Int. J. Syst. Evol. Microbiol.">
        <title>The Global Catalogue of Microorganisms (GCM) 10K type strain sequencing project: providing services to taxonomists for standard genome sequencing and annotation.</title>
        <authorList>
            <consortium name="The Broad Institute Genomics Platform"/>
            <consortium name="The Broad Institute Genome Sequencing Center for Infectious Disease"/>
            <person name="Wu L."/>
            <person name="Ma J."/>
        </authorList>
    </citation>
    <scope>NUCLEOTIDE SEQUENCE [LARGE SCALE GENOMIC DNA]</scope>
    <source>
        <strain evidence="3">CCM 8912</strain>
    </source>
</reference>
<protein>
    <submittedName>
        <fullName evidence="2">Replication initiation factor domain-containing protein</fullName>
    </submittedName>
</protein>
<organism evidence="2 3">
    <name type="scientific">Lacticaseibacillus hegangensis</name>
    <dbReference type="NCBI Taxonomy" id="2486010"/>
    <lineage>
        <taxon>Bacteria</taxon>
        <taxon>Bacillati</taxon>
        <taxon>Bacillota</taxon>
        <taxon>Bacilli</taxon>
        <taxon>Lactobacillales</taxon>
        <taxon>Lactobacillaceae</taxon>
        <taxon>Lacticaseibacillus</taxon>
    </lineage>
</organism>
<dbReference type="CDD" id="cd00093">
    <property type="entry name" value="HTH_XRE"/>
    <property type="match status" value="1"/>
</dbReference>
<dbReference type="RefSeq" id="WP_125754575.1">
    <property type="nucleotide sequence ID" value="NZ_JBHTOK010000019.1"/>
</dbReference>
<evidence type="ECO:0000259" key="1">
    <source>
        <dbReference type="PROSITE" id="PS50943"/>
    </source>
</evidence>
<gene>
    <name evidence="2" type="ORF">ACFQ5K_04245</name>
</gene>
<dbReference type="Gene3D" id="1.10.260.40">
    <property type="entry name" value="lambda repressor-like DNA-binding domains"/>
    <property type="match status" value="1"/>
</dbReference>
<sequence>MDKTMMNGRDHTGHGWLVEFRQQMTDAGISQTQLAAQLGMTRSYVNRLLNGRAALTEEMQRRLGHALLGLTNRDSMFILVDYVRVRFNTQDAEYVFKKLFPMNRDFFSLTEKAFYGFDYTIQRGDISIMSTRVGGPNAYLGTMIEMHGSGCRQLEAVLVRDGLTWFDFFQACDDLTGIYKRVDFAINDTVGIIDIPHLIQKVEKEELVSLFKSKGAIETIKKGRVGKTVQFGSPQSLVQMIGYQKDIEQYFKNKIDYPEDSPILNRFEVRLRDQRAQKAMKELLACKDAETVVFGIINHYLRVVTPQGSKKLADCPLDPDWQTFIGDNRNRLKLAMRPEPITMDSVLNWLTKQVAPSLKMVQQVDSLNGTDMIADMINEAELSPQQKTLLKEVFEQEQHEDEKKQSNEWT</sequence>
<dbReference type="Pfam" id="PF18106">
    <property type="entry name" value="Rol_Rep_N"/>
    <property type="match status" value="1"/>
</dbReference>
<name>A0ABW4CTA1_9LACO</name>
<dbReference type="EMBL" id="JBHTOK010000019">
    <property type="protein sequence ID" value="MFD1440602.1"/>
    <property type="molecule type" value="Genomic_DNA"/>
</dbReference>
<dbReference type="GO" id="GO:0003743">
    <property type="term" value="F:translation initiation factor activity"/>
    <property type="evidence" value="ECO:0007669"/>
    <property type="project" value="UniProtKB-KW"/>
</dbReference>
<keyword evidence="2" id="KW-0648">Protein biosynthesis</keyword>
<keyword evidence="3" id="KW-1185">Reference proteome</keyword>
<dbReference type="InterPro" id="IPR040819">
    <property type="entry name" value="Rol_Rep_N"/>
</dbReference>
<evidence type="ECO:0000313" key="2">
    <source>
        <dbReference type="EMBL" id="MFD1440602.1"/>
    </source>
</evidence>
<keyword evidence="2" id="KW-0396">Initiation factor</keyword>
<proteinExistence type="predicted"/>